<dbReference type="EMBL" id="ABEU02000004">
    <property type="protein sequence ID" value="PNR55758.1"/>
    <property type="molecule type" value="Genomic_DNA"/>
</dbReference>
<sequence>MSAKMGVAYQKSRGCNWIACAVLLAVVAVVIVLAVVVIKHKKISSNDISVPMPPGANFNGNYTHAMQLALTFLDIQKSGKLPEKFPIPWRGDSNLVDGKDMGVDLSGGLYDAGDSVKFGLPMAFTATLLSWGVLEYGPVMGKAGQLNSAKNSIRWVTDYLLKAHTSPQELYFQVGDPTKDHKCWMRPEDGNLVRPSLKLDPTTPGSEVAAETAAAMAAASMVFRATDVAYADLLVTHAKQLFNFSDTYRASYSLSIPAVQDFYNSTGYGDELLWGATWLYYATGDNIYLAYVTGVDGESFAEWGVFPSWFSWDNKRPGVQVLLARLQMLNPPSNAVNTVSIGLTNYKTTADGLMCAFLPRSPTASKDRTKGGMLWIEQWSALQHGINSALLATFYSDYLSAAQLPGISCSGISFTPAELRSFAASQADYVLGANPLSTSFMVGYGAEYPQKLHHRGASIPVNPTVYDCKGGFIWFDSTQPNPNIAHGAIVGGPFKNETYSDTRDNILQNEASTHNSAAMASLTAGLSVSGNYPIPLSWI</sequence>
<keyword evidence="4 9" id="KW-0136">Cellulose degradation</keyword>
<dbReference type="InterPro" id="IPR018221">
    <property type="entry name" value="Glyco_hydro_9_His_AS"/>
</dbReference>
<dbReference type="Gramene" id="Pp3c4_23640V3.4">
    <property type="protein sequence ID" value="Pp3c4_23640V3.4"/>
    <property type="gene ID" value="Pp3c4_23640"/>
</dbReference>
<reference evidence="11 13" key="2">
    <citation type="journal article" date="2018" name="Plant J.">
        <title>The Physcomitrella patens chromosome-scale assembly reveals moss genome structure and evolution.</title>
        <authorList>
            <person name="Lang D."/>
            <person name="Ullrich K.K."/>
            <person name="Murat F."/>
            <person name="Fuchs J."/>
            <person name="Jenkins J."/>
            <person name="Haas F.B."/>
            <person name="Piednoel M."/>
            <person name="Gundlach H."/>
            <person name="Van Bel M."/>
            <person name="Meyberg R."/>
            <person name="Vives C."/>
            <person name="Morata J."/>
            <person name="Symeonidi A."/>
            <person name="Hiss M."/>
            <person name="Muchero W."/>
            <person name="Kamisugi Y."/>
            <person name="Saleh O."/>
            <person name="Blanc G."/>
            <person name="Decker E.L."/>
            <person name="van Gessel N."/>
            <person name="Grimwood J."/>
            <person name="Hayes R.D."/>
            <person name="Graham S.W."/>
            <person name="Gunter L.E."/>
            <person name="McDaniel S.F."/>
            <person name="Hoernstein S.N.W."/>
            <person name="Larsson A."/>
            <person name="Li F.W."/>
            <person name="Perroud P.F."/>
            <person name="Phillips J."/>
            <person name="Ranjan P."/>
            <person name="Rokshar D.S."/>
            <person name="Rothfels C.J."/>
            <person name="Schneider L."/>
            <person name="Shu S."/>
            <person name="Stevenson D.W."/>
            <person name="Thummler F."/>
            <person name="Tillich M."/>
            <person name="Villarreal Aguilar J.C."/>
            <person name="Widiez T."/>
            <person name="Wong G.K."/>
            <person name="Wymore A."/>
            <person name="Zhang Y."/>
            <person name="Zimmer A.D."/>
            <person name="Quatrano R.S."/>
            <person name="Mayer K.F.X."/>
            <person name="Goodstein D."/>
            <person name="Casacuberta J.M."/>
            <person name="Vandepoele K."/>
            <person name="Reski R."/>
            <person name="Cuming A.C."/>
            <person name="Tuskan G.A."/>
            <person name="Maumus F."/>
            <person name="Salse J."/>
            <person name="Schmutz J."/>
            <person name="Rensing S.A."/>
        </authorList>
    </citation>
    <scope>NUCLEOTIDE SEQUENCE [LARGE SCALE GENOMIC DNA]</scope>
    <source>
        <strain evidence="12 13">cv. Gransden 2004</strain>
    </source>
</reference>
<comment type="catalytic activity">
    <reaction evidence="1 9">
        <text>Endohydrolysis of (1-&gt;4)-beta-D-glucosidic linkages in cellulose, lichenin and cereal beta-D-glucans.</text>
        <dbReference type="EC" id="3.2.1.4"/>
    </reaction>
</comment>
<dbReference type="Gramene" id="Pp3c4_23640V3.3">
    <property type="protein sequence ID" value="Pp3c4_23640V3.3"/>
    <property type="gene ID" value="Pp3c4_23640"/>
</dbReference>
<proteinExistence type="inferred from homology"/>
<evidence type="ECO:0000256" key="6">
    <source>
        <dbReference type="ARBA" id="ARBA00023295"/>
    </source>
</evidence>
<dbReference type="EnsemblPlants" id="Pp3c4_23640V3.4">
    <property type="protein sequence ID" value="Pp3c4_23640V3.4"/>
    <property type="gene ID" value="Pp3c4_23640"/>
</dbReference>
<keyword evidence="5 8" id="KW-0119">Carbohydrate metabolism</keyword>
<dbReference type="STRING" id="3218.A0A2K1KPQ1"/>
<evidence type="ECO:0000313" key="11">
    <source>
        <dbReference type="EMBL" id="PNR55758.1"/>
    </source>
</evidence>
<evidence type="ECO:0000256" key="9">
    <source>
        <dbReference type="RuleBase" id="RU361166"/>
    </source>
</evidence>
<evidence type="ECO:0000256" key="4">
    <source>
        <dbReference type="ARBA" id="ARBA00023001"/>
    </source>
</evidence>
<dbReference type="EnsemblPlants" id="Pp3c4_23640V3.3">
    <property type="protein sequence ID" value="Pp3c4_23640V3.3"/>
    <property type="gene ID" value="Pp3c4_23640"/>
</dbReference>
<keyword evidence="3 8" id="KW-0378">Hydrolase</keyword>
<dbReference type="OMA" id="FKWLHTR"/>
<dbReference type="SUPFAM" id="SSF48208">
    <property type="entry name" value="Six-hairpin glycosidases"/>
    <property type="match status" value="1"/>
</dbReference>
<dbReference type="GO" id="GO:0008810">
    <property type="term" value="F:cellulase activity"/>
    <property type="evidence" value="ECO:0007669"/>
    <property type="project" value="UniProtKB-EC"/>
</dbReference>
<keyword evidence="13" id="KW-1185">Reference proteome</keyword>
<dbReference type="OrthoDB" id="10257085at2759"/>
<evidence type="ECO:0000259" key="10">
    <source>
        <dbReference type="Pfam" id="PF00759"/>
    </source>
</evidence>
<dbReference type="PROSITE" id="PS00592">
    <property type="entry name" value="GH9_2"/>
    <property type="match status" value="1"/>
</dbReference>
<evidence type="ECO:0000256" key="2">
    <source>
        <dbReference type="ARBA" id="ARBA00007072"/>
    </source>
</evidence>
<feature type="domain" description="Glycoside hydrolase family 9" evidence="10">
    <location>
        <begin position="62"/>
        <end position="521"/>
    </location>
</feature>
<dbReference type="InterPro" id="IPR008928">
    <property type="entry name" value="6-hairpin_glycosidase_sf"/>
</dbReference>
<dbReference type="Gene3D" id="1.50.10.10">
    <property type="match status" value="1"/>
</dbReference>
<keyword evidence="7 8" id="KW-0624">Polysaccharide degradation</keyword>
<dbReference type="Proteomes" id="UP000006727">
    <property type="component" value="Chromosome 4"/>
</dbReference>
<dbReference type="AlphaFoldDB" id="A0A2K1KPQ1"/>
<evidence type="ECO:0000313" key="12">
    <source>
        <dbReference type="EnsemblPlants" id="Pp3c4_23640V3.1"/>
    </source>
</evidence>
<protein>
    <recommendedName>
        <fullName evidence="9">Endoglucanase</fullName>
        <ecNumber evidence="9">3.2.1.4</ecNumber>
    </recommendedName>
</protein>
<dbReference type="InterPro" id="IPR012341">
    <property type="entry name" value="6hp_glycosidase-like_sf"/>
</dbReference>
<keyword evidence="6 8" id="KW-0326">Glycosidase</keyword>
<dbReference type="InterPro" id="IPR001701">
    <property type="entry name" value="Glyco_hydro_9"/>
</dbReference>
<reference evidence="11 13" key="1">
    <citation type="journal article" date="2008" name="Science">
        <title>The Physcomitrella genome reveals evolutionary insights into the conquest of land by plants.</title>
        <authorList>
            <person name="Rensing S."/>
            <person name="Lang D."/>
            <person name="Zimmer A."/>
            <person name="Terry A."/>
            <person name="Salamov A."/>
            <person name="Shapiro H."/>
            <person name="Nishiyama T."/>
            <person name="Perroud P.-F."/>
            <person name="Lindquist E."/>
            <person name="Kamisugi Y."/>
            <person name="Tanahashi T."/>
            <person name="Sakakibara K."/>
            <person name="Fujita T."/>
            <person name="Oishi K."/>
            <person name="Shin-I T."/>
            <person name="Kuroki Y."/>
            <person name="Toyoda A."/>
            <person name="Suzuki Y."/>
            <person name="Hashimoto A."/>
            <person name="Yamaguchi K."/>
            <person name="Sugano A."/>
            <person name="Kohara Y."/>
            <person name="Fujiyama A."/>
            <person name="Anterola A."/>
            <person name="Aoki S."/>
            <person name="Ashton N."/>
            <person name="Barbazuk W.B."/>
            <person name="Barker E."/>
            <person name="Bennetzen J."/>
            <person name="Bezanilla M."/>
            <person name="Blankenship R."/>
            <person name="Cho S.H."/>
            <person name="Dutcher S."/>
            <person name="Estelle M."/>
            <person name="Fawcett J.A."/>
            <person name="Gundlach H."/>
            <person name="Hanada K."/>
            <person name="Heyl A."/>
            <person name="Hicks K.A."/>
            <person name="Hugh J."/>
            <person name="Lohr M."/>
            <person name="Mayer K."/>
            <person name="Melkozernov A."/>
            <person name="Murata T."/>
            <person name="Nelson D."/>
            <person name="Pils B."/>
            <person name="Prigge M."/>
            <person name="Reiss B."/>
            <person name="Renner T."/>
            <person name="Rombauts S."/>
            <person name="Rushton P."/>
            <person name="Sanderfoot A."/>
            <person name="Schween G."/>
            <person name="Shiu S.-H."/>
            <person name="Stueber K."/>
            <person name="Theodoulou F.L."/>
            <person name="Tu H."/>
            <person name="Van de Peer Y."/>
            <person name="Verrier P.J."/>
            <person name="Waters E."/>
            <person name="Wood A."/>
            <person name="Yang L."/>
            <person name="Cove D."/>
            <person name="Cuming A."/>
            <person name="Hasebe M."/>
            <person name="Lucas S."/>
            <person name="Mishler D.B."/>
            <person name="Reski R."/>
            <person name="Grigoriev I."/>
            <person name="Quatrano R.S."/>
            <person name="Boore J.L."/>
        </authorList>
    </citation>
    <scope>NUCLEOTIDE SEQUENCE [LARGE SCALE GENOMIC DNA]</scope>
    <source>
        <strain evidence="12 13">cv. Gransden 2004</strain>
    </source>
</reference>
<accession>A0A2K1KPQ1</accession>
<dbReference type="RefSeq" id="XP_024372925.1">
    <property type="nucleotide sequence ID" value="XM_024517157.2"/>
</dbReference>
<evidence type="ECO:0000256" key="5">
    <source>
        <dbReference type="ARBA" id="ARBA00023277"/>
    </source>
</evidence>
<reference evidence="12" key="3">
    <citation type="submission" date="2020-12" db="UniProtKB">
        <authorList>
            <consortium name="EnsemblPlants"/>
        </authorList>
    </citation>
    <scope>IDENTIFICATION</scope>
</reference>
<dbReference type="PANTHER" id="PTHR22298">
    <property type="entry name" value="ENDO-1,4-BETA-GLUCANASE"/>
    <property type="match status" value="1"/>
</dbReference>
<dbReference type="Gramene" id="Pp3c4_23640V3.2">
    <property type="protein sequence ID" value="Pp3c4_23640V3.2"/>
    <property type="gene ID" value="Pp3c4_23640"/>
</dbReference>
<gene>
    <name evidence="12" type="primary">LOC112281028</name>
    <name evidence="11" type="ORF">PHYPA_006655</name>
</gene>
<evidence type="ECO:0000256" key="1">
    <source>
        <dbReference type="ARBA" id="ARBA00000966"/>
    </source>
</evidence>
<organism evidence="11">
    <name type="scientific">Physcomitrium patens</name>
    <name type="common">Spreading-leaved earth moss</name>
    <name type="synonym">Physcomitrella patens</name>
    <dbReference type="NCBI Taxonomy" id="3218"/>
    <lineage>
        <taxon>Eukaryota</taxon>
        <taxon>Viridiplantae</taxon>
        <taxon>Streptophyta</taxon>
        <taxon>Embryophyta</taxon>
        <taxon>Bryophyta</taxon>
        <taxon>Bryophytina</taxon>
        <taxon>Bryopsida</taxon>
        <taxon>Funariidae</taxon>
        <taxon>Funariales</taxon>
        <taxon>Funariaceae</taxon>
        <taxon>Physcomitrium</taxon>
    </lineage>
</organism>
<evidence type="ECO:0000256" key="3">
    <source>
        <dbReference type="ARBA" id="ARBA00022801"/>
    </source>
</evidence>
<dbReference type="GeneID" id="112281028"/>
<feature type="active site" evidence="8">
    <location>
        <position position="453"/>
    </location>
</feature>
<dbReference type="FunFam" id="1.50.10.10:FF:000020">
    <property type="entry name" value="Endoglucanase"/>
    <property type="match status" value="1"/>
</dbReference>
<evidence type="ECO:0000256" key="7">
    <source>
        <dbReference type="ARBA" id="ARBA00023326"/>
    </source>
</evidence>
<dbReference type="GO" id="GO:0030245">
    <property type="term" value="P:cellulose catabolic process"/>
    <property type="evidence" value="ECO:0007669"/>
    <property type="project" value="UniProtKB-KW"/>
</dbReference>
<dbReference type="EC" id="3.2.1.4" evidence="9"/>
<dbReference type="Pfam" id="PF00759">
    <property type="entry name" value="Glyco_hydro_9"/>
    <property type="match status" value="1"/>
</dbReference>
<evidence type="ECO:0000313" key="13">
    <source>
        <dbReference type="Proteomes" id="UP000006727"/>
    </source>
</evidence>
<evidence type="ECO:0000256" key="8">
    <source>
        <dbReference type="PROSITE-ProRule" id="PRU10059"/>
    </source>
</evidence>
<dbReference type="PaxDb" id="3218-PP1S60_116V6.1"/>
<name>A0A2K1KPQ1_PHYPA</name>
<dbReference type="EnsemblPlants" id="Pp3c4_23640V3.1">
    <property type="protein sequence ID" value="Pp3c4_23640V3.1"/>
    <property type="gene ID" value="Pp3c4_23640"/>
</dbReference>
<comment type="similarity">
    <text evidence="2 8 9">Belongs to the glycosyl hydrolase 9 (cellulase E) family.</text>
</comment>
<dbReference type="KEGG" id="ppp:112281028"/>
<dbReference type="FunCoup" id="A0A2K1KPQ1">
    <property type="interactions" value="413"/>
</dbReference>
<dbReference type="EnsemblPlants" id="Pp3c4_23640V3.2">
    <property type="protein sequence ID" value="Pp3c4_23640V3.2"/>
    <property type="gene ID" value="Pp3c4_23640"/>
</dbReference>
<dbReference type="Gramene" id="Pp3c4_23640V3.1">
    <property type="protein sequence ID" value="Pp3c4_23640V3.1"/>
    <property type="gene ID" value="Pp3c4_23640"/>
</dbReference>